<name>A0A1I8EEU5_WUCBA</name>
<dbReference type="STRING" id="6293.A0A1I8EEU5"/>
<keyword evidence="1" id="KW-1133">Transmembrane helix</keyword>
<dbReference type="WBParaSite" id="mrna-Wban_10254">
    <property type="protein sequence ID" value="mrna-Wban_10254"/>
    <property type="gene ID" value="Wban_10254"/>
</dbReference>
<dbReference type="AlphaFoldDB" id="A0A1I8EEU5"/>
<feature type="transmembrane region" description="Helical" evidence="1">
    <location>
        <begin position="118"/>
        <end position="141"/>
    </location>
</feature>
<reference evidence="2" key="1">
    <citation type="submission" date="2015-03" db="EMBL/GenBank/DDBJ databases">
        <title>Wuchereria bancrofti Genome Sequencing Papua New Guinea Strain.</title>
        <authorList>
            <person name="Small S.T."/>
            <person name="Serre D."/>
            <person name="Zimmerman P.A."/>
        </authorList>
    </citation>
    <scope>NUCLEOTIDE SEQUENCE [LARGE SCALE GENOMIC DNA]</scope>
    <source>
        <strain evidence="2">pt0022</strain>
    </source>
</reference>
<dbReference type="Proteomes" id="UP000093561">
    <property type="component" value="Unassembled WGS sequence"/>
</dbReference>
<protein>
    <submittedName>
        <fullName evidence="3 4">Uncharacterized protein</fullName>
    </submittedName>
</protein>
<reference evidence="3" key="3">
    <citation type="submission" date="2016-11" db="UniProtKB">
        <authorList>
            <consortium name="WormBaseParasite"/>
        </authorList>
    </citation>
    <scope>IDENTIFICATION</scope>
    <source>
        <strain evidence="3 4">pt0022</strain>
    </source>
</reference>
<evidence type="ECO:0000256" key="1">
    <source>
        <dbReference type="SAM" id="Phobius"/>
    </source>
</evidence>
<accession>A0A1I8EEU5</accession>
<sequence length="205" mass="23856">MCSYTILPAHFTDANYHRRCGIHVQTLLLCHEPITALITVVAILIGIVLLINPSLHRKTSLYKQFFQHYARVRANHYLLLYRIFMALWIAIHIIHIIAIVTSILATQFIRPELLYPQLIILIISLGFYTFSLLCIITMNFIGSSVIWITPLVVSFFCFFTLTNLYLLVLTHQYVSDRREALQKILRSAKTVTFKDIRSPIKQYEE</sequence>
<dbReference type="WBParaSite" id="maker-PairedContig_1751-snap-gene-0.2-mRNA-1">
    <property type="protein sequence ID" value="maker-PairedContig_1751-snap-gene-0.2-mRNA-1"/>
    <property type="gene ID" value="maker-PairedContig_1751-snap-gene-0.2"/>
</dbReference>
<evidence type="ECO:0000313" key="4">
    <source>
        <dbReference type="WBParaSite" id="mrna-Wban_10254"/>
    </source>
</evidence>
<feature type="transmembrane region" description="Helical" evidence="1">
    <location>
        <begin position="27"/>
        <end position="51"/>
    </location>
</feature>
<evidence type="ECO:0000313" key="2">
    <source>
        <dbReference type="Proteomes" id="UP000093561"/>
    </source>
</evidence>
<feature type="transmembrane region" description="Helical" evidence="1">
    <location>
        <begin position="79"/>
        <end position="106"/>
    </location>
</feature>
<proteinExistence type="predicted"/>
<organism evidence="3">
    <name type="scientific">Wuchereria bancrofti</name>
    <dbReference type="NCBI Taxonomy" id="6293"/>
    <lineage>
        <taxon>Eukaryota</taxon>
        <taxon>Metazoa</taxon>
        <taxon>Ecdysozoa</taxon>
        <taxon>Nematoda</taxon>
        <taxon>Chromadorea</taxon>
        <taxon>Rhabditida</taxon>
        <taxon>Spirurina</taxon>
        <taxon>Spiruromorpha</taxon>
        <taxon>Filarioidea</taxon>
        <taxon>Onchocercidae</taxon>
        <taxon>Wuchereria</taxon>
    </lineage>
</organism>
<keyword evidence="1" id="KW-0812">Transmembrane</keyword>
<feature type="transmembrane region" description="Helical" evidence="1">
    <location>
        <begin position="147"/>
        <end position="168"/>
    </location>
</feature>
<evidence type="ECO:0000313" key="3">
    <source>
        <dbReference type="WBParaSite" id="maker-PairedContig_1751-snap-gene-0.2-mRNA-1"/>
    </source>
</evidence>
<reference evidence="2" key="2">
    <citation type="journal article" date="2016" name="Mol. Ecol.">
        <title>Population genomics of the filarial nematode parasite Wuchereria bancrofti from mosquitoes.</title>
        <authorList>
            <person name="Small S.T."/>
            <person name="Reimer L.J."/>
            <person name="Tisch D.J."/>
            <person name="King C.L."/>
            <person name="Christensen B.M."/>
            <person name="Siba P.M."/>
            <person name="Kazura J.W."/>
            <person name="Serre D."/>
            <person name="Zimmerman P.A."/>
        </authorList>
    </citation>
    <scope>NUCLEOTIDE SEQUENCE</scope>
    <source>
        <strain evidence="2">pt0022</strain>
    </source>
</reference>
<keyword evidence="1" id="KW-0472">Membrane</keyword>